<keyword evidence="4" id="KW-0272">Extracellular matrix</keyword>
<feature type="binding site" evidence="17">
    <location>
        <position position="280"/>
    </location>
    <ligand>
        <name>Ca(2+)</name>
        <dbReference type="ChEBI" id="CHEBI:29108"/>
        <label>4</label>
    </ligand>
</feature>
<dbReference type="InterPro" id="IPR024079">
    <property type="entry name" value="MetalloPept_cat_dom_sf"/>
</dbReference>
<dbReference type="InterPro" id="IPR036375">
    <property type="entry name" value="Hemopexin-like_dom_sf"/>
</dbReference>
<dbReference type="SUPFAM" id="SSF47090">
    <property type="entry name" value="PGBD-like"/>
    <property type="match status" value="1"/>
</dbReference>
<dbReference type="OrthoDB" id="406838at2759"/>
<keyword evidence="10 16" id="KW-0862">Zinc</keyword>
<dbReference type="PROSITE" id="PS51642">
    <property type="entry name" value="HEMOPEXIN_2"/>
    <property type="match status" value="4"/>
</dbReference>
<dbReference type="CDD" id="cd00094">
    <property type="entry name" value="HX"/>
    <property type="match status" value="1"/>
</dbReference>
<evidence type="ECO:0000256" key="17">
    <source>
        <dbReference type="PIRSR" id="PIRSR621190-2"/>
    </source>
</evidence>
<dbReference type="PROSITE" id="PS00546">
    <property type="entry name" value="CYSTEINE_SWITCH"/>
    <property type="match status" value="1"/>
</dbReference>
<dbReference type="Proteomes" id="UP000544127">
    <property type="component" value="Unassembled WGS sequence"/>
</dbReference>
<evidence type="ECO:0000256" key="20">
    <source>
        <dbReference type="PROSITE-ProRule" id="PRU01011"/>
    </source>
</evidence>
<keyword evidence="7" id="KW-0732">Signal</keyword>
<dbReference type="InterPro" id="IPR033739">
    <property type="entry name" value="M10A_MMP"/>
</dbReference>
<feature type="binding site" evidence="17">
    <location>
        <position position="141"/>
    </location>
    <ligand>
        <name>Ca(2+)</name>
        <dbReference type="ChEBI" id="CHEBI:29108"/>
        <label>3</label>
    </ligand>
</feature>
<dbReference type="PANTHER" id="PTHR10201">
    <property type="entry name" value="MATRIX METALLOPROTEINASE"/>
    <property type="match status" value="1"/>
</dbReference>
<evidence type="ECO:0000256" key="2">
    <source>
        <dbReference type="ARBA" id="ARBA00010370"/>
    </source>
</evidence>
<dbReference type="InterPro" id="IPR021158">
    <property type="entry name" value="Pept_M10A_Zn_BS"/>
</dbReference>
<keyword evidence="8" id="KW-0677">Repeat</keyword>
<comment type="caution">
    <text evidence="23">The sequence shown here is derived from an EMBL/GenBank/DDBJ whole genome shotgun (WGS) entry which is preliminary data.</text>
</comment>
<feature type="repeat" description="Hemopexin" evidence="20">
    <location>
        <begin position="270"/>
        <end position="319"/>
    </location>
</feature>
<dbReference type="SUPFAM" id="SSF50923">
    <property type="entry name" value="Hemopexin-like domain"/>
    <property type="match status" value="1"/>
</dbReference>
<keyword evidence="14 18" id="KW-1015">Disulfide bond</keyword>
<dbReference type="Pfam" id="PF01471">
    <property type="entry name" value="PG_binding_1"/>
    <property type="match status" value="1"/>
</dbReference>
<gene>
    <name evidence="23" type="primary">Mmp3</name>
    <name evidence="23" type="ORF">UPUEPO_R11699</name>
</gene>
<keyword evidence="11 17" id="KW-0106">Calcium</keyword>
<feature type="binding site" evidence="17">
    <location>
        <position position="167"/>
    </location>
    <ligand>
        <name>Ca(2+)</name>
        <dbReference type="ChEBI" id="CHEBI:29108"/>
        <label>3</label>
    </ligand>
</feature>
<evidence type="ECO:0000256" key="15">
    <source>
        <dbReference type="PIRSR" id="PIRSR001191-1"/>
    </source>
</evidence>
<feature type="repeat" description="Hemopexin" evidence="20">
    <location>
        <begin position="320"/>
        <end position="366"/>
    </location>
</feature>
<feature type="repeat" description="Hemopexin" evidence="20">
    <location>
        <begin position="368"/>
        <end position="416"/>
    </location>
</feature>
<feature type="non-terminal residue" evidence="23">
    <location>
        <position position="460"/>
    </location>
</feature>
<dbReference type="Gene3D" id="2.110.10.10">
    <property type="entry name" value="Hemopexin-like domain"/>
    <property type="match status" value="1"/>
</dbReference>
<feature type="binding site" evidence="17">
    <location>
        <position position="134"/>
    </location>
    <ligand>
        <name>Zn(2+)</name>
        <dbReference type="ChEBI" id="CHEBI:29105"/>
        <label>1</label>
    </ligand>
</feature>
<evidence type="ECO:0000256" key="18">
    <source>
        <dbReference type="PIRSR" id="PIRSR621190-3"/>
    </source>
</evidence>
<comment type="subcellular location">
    <subcellularLocation>
        <location evidence="1">Secreted</location>
        <location evidence="1">Extracellular space</location>
        <location evidence="1">Extracellular matrix</location>
    </subcellularLocation>
</comment>
<evidence type="ECO:0000256" key="9">
    <source>
        <dbReference type="ARBA" id="ARBA00022801"/>
    </source>
</evidence>
<evidence type="ECO:0000256" key="4">
    <source>
        <dbReference type="ARBA" id="ARBA00022530"/>
    </source>
</evidence>
<feature type="active site" evidence="15">
    <location>
        <position position="187"/>
    </location>
</feature>
<dbReference type="SUPFAM" id="SSF55486">
    <property type="entry name" value="Metalloproteases ('zincins'), catalytic domain"/>
    <property type="match status" value="1"/>
</dbReference>
<keyword evidence="24" id="KW-1185">Reference proteome</keyword>
<feature type="binding site" evidence="17">
    <location>
        <position position="158"/>
    </location>
    <ligand>
        <name>Ca(2+)</name>
        <dbReference type="ChEBI" id="CHEBI:29108"/>
        <label>2</label>
    </ligand>
</feature>
<feature type="binding site" evidence="17">
    <location>
        <position position="142"/>
    </location>
    <ligand>
        <name>Ca(2+)</name>
        <dbReference type="ChEBI" id="CHEBI:29108"/>
        <label>3</label>
    </ligand>
</feature>
<feature type="binding site" evidence="17">
    <location>
        <position position="421"/>
    </location>
    <ligand>
        <name>Ca(2+)</name>
        <dbReference type="ChEBI" id="CHEBI:29108"/>
        <label>4</label>
    </ligand>
</feature>
<comment type="cofactor">
    <cofactor evidence="17">
        <name>Ca(2+)</name>
        <dbReference type="ChEBI" id="CHEBI:29108"/>
    </cofactor>
    <text evidence="17">Can bind about 5 Ca(2+) ions per subunit.</text>
</comment>
<evidence type="ECO:0000259" key="22">
    <source>
        <dbReference type="SMART" id="SM00235"/>
    </source>
</evidence>
<dbReference type="InterPro" id="IPR018487">
    <property type="entry name" value="Hemopexin-like_repeat"/>
</dbReference>
<dbReference type="InterPro" id="IPR001818">
    <property type="entry name" value="Pept_M10_metallopeptidase"/>
</dbReference>
<keyword evidence="9" id="KW-0378">Hydrolase</keyword>
<feature type="non-terminal residue" evidence="23">
    <location>
        <position position="1"/>
    </location>
</feature>
<dbReference type="PANTHER" id="PTHR10201:SF267">
    <property type="entry name" value="MACROPHAGE METALLOELASTASE"/>
    <property type="match status" value="1"/>
</dbReference>
<feature type="binding site" evidence="17">
    <location>
        <position position="204"/>
    </location>
    <ligand>
        <name>Zn(2+)</name>
        <dbReference type="ChEBI" id="CHEBI:29105"/>
        <label>2</label>
        <note>catalytic</note>
    </ligand>
</feature>
<evidence type="ECO:0000256" key="5">
    <source>
        <dbReference type="ARBA" id="ARBA00022670"/>
    </source>
</evidence>
<comment type="cofactor">
    <cofactor evidence="17">
        <name>Zn(2+)</name>
        <dbReference type="ChEBI" id="CHEBI:29105"/>
    </cofactor>
    <text evidence="17">Binds 2 Zn(2+) ions per subunit.</text>
</comment>
<evidence type="ECO:0000256" key="6">
    <source>
        <dbReference type="ARBA" id="ARBA00022723"/>
    </source>
</evidence>
<feature type="repeat" description="Hemopexin" evidence="20">
    <location>
        <begin position="417"/>
        <end position="460"/>
    </location>
</feature>
<evidence type="ECO:0000313" key="24">
    <source>
        <dbReference type="Proteomes" id="UP000544127"/>
    </source>
</evidence>
<feature type="short sequence motif" description="Cysteine switch" evidence="19">
    <location>
        <begin position="56"/>
        <end position="63"/>
    </location>
</feature>
<dbReference type="Pfam" id="PF00413">
    <property type="entry name" value="Peptidase_M10"/>
    <property type="match status" value="1"/>
</dbReference>
<dbReference type="InterPro" id="IPR000585">
    <property type="entry name" value="Hemopexin-like_dom"/>
</dbReference>
<keyword evidence="13" id="KW-0865">Zymogen</keyword>
<dbReference type="Pfam" id="PF00045">
    <property type="entry name" value="Hemopexin"/>
    <property type="match status" value="3"/>
</dbReference>
<feature type="binding site" evidence="17">
    <location>
        <position position="374"/>
    </location>
    <ligand>
        <name>Ca(2+)</name>
        <dbReference type="ChEBI" id="CHEBI:29108"/>
        <label>5</label>
    </ligand>
</feature>
<reference evidence="23 24" key="1">
    <citation type="submission" date="2019-09" db="EMBL/GenBank/DDBJ databases">
        <title>Bird 10,000 Genomes (B10K) Project - Family phase.</title>
        <authorList>
            <person name="Zhang G."/>
        </authorList>
    </citation>
    <scope>NUCLEOTIDE SEQUENCE [LARGE SCALE GENOMIC DNA]</scope>
    <source>
        <strain evidence="23">B10K-DU-012-37</strain>
    </source>
</reference>
<dbReference type="PIRSF" id="PIRSF001191">
    <property type="entry name" value="Peptidase_M10A_matrix"/>
    <property type="match status" value="1"/>
</dbReference>
<sequence>QKYLEAFYDFKEERGSLFKSKNLDQMAAKIRQMQSFFGLEVTGQLNPETLDTMKQPRCGMPDVRSYSTFPRSPRWKKEDVTYRIVNYTPDMPPADVEEAIAKAFQLWSSATPLSFSRLRSGQADIMISFAAGFHGDFYSFDGPGGTLAHAYPPGSGIGGDAHFDEDETWTKFTTHSGYNLFLVAAHELGHSLGLGHSSVVGALMYPIYMAADTRGYRLPQDDVDGIQALYGPPRESPAVPTAFPPQEPTDAALPAEPTPAAPTETAPSRPEDCDPRLTFDAVTTLRGEILFFKGSYVWRRSPYFSGIEHDTISSFWPSLAAGFDAGYEVDKKDRVLFFKGDQYWAVSGYNIEPGFPQPIQNLGFPPSVRKIDAAVHDPNTKRTYFFAGSKYWSFNENSQSMERGFPRKTAADFQGIGLPLDAALEKHGLLYLFHGPKQYEVDIKSKKLIRVAKSSSWFDC</sequence>
<feature type="binding site" evidence="17">
    <location>
        <position position="162"/>
    </location>
    <ligand>
        <name>Zn(2+)</name>
        <dbReference type="ChEBI" id="CHEBI:29105"/>
        <label>1</label>
    </ligand>
</feature>
<dbReference type="FunFam" id="3.40.390.10:FF:000007">
    <property type="entry name" value="Collagenase 3"/>
    <property type="match status" value="1"/>
</dbReference>
<evidence type="ECO:0000313" key="23">
    <source>
        <dbReference type="EMBL" id="NWV00015.1"/>
    </source>
</evidence>
<feature type="binding site" evidence="17">
    <location>
        <position position="167"/>
    </location>
    <ligand>
        <name>Ca(2+)</name>
        <dbReference type="ChEBI" id="CHEBI:29108"/>
        <label>1</label>
    </ligand>
</feature>
<dbReference type="Gene3D" id="3.40.390.10">
    <property type="entry name" value="Collagenase (Catalytic Domain)"/>
    <property type="match status" value="1"/>
</dbReference>
<feature type="region of interest" description="Disordered" evidence="21">
    <location>
        <begin position="234"/>
        <end position="275"/>
    </location>
</feature>
<feature type="binding site" evidence="16">
    <location>
        <position position="196"/>
    </location>
    <ligand>
        <name>Zn(2+)</name>
        <dbReference type="ChEBI" id="CHEBI:29105"/>
        <label>2</label>
        <note>catalytic</note>
    </ligand>
</feature>
<evidence type="ECO:0000256" key="11">
    <source>
        <dbReference type="ARBA" id="ARBA00022837"/>
    </source>
</evidence>
<dbReference type="FunFam" id="2.110.10.10:FF:000002">
    <property type="entry name" value="Matrix metallopeptidase 3"/>
    <property type="match status" value="1"/>
</dbReference>
<dbReference type="AlphaFoldDB" id="A0A7K6BDC5"/>
<feature type="binding site" evidence="17">
    <location>
        <position position="149"/>
    </location>
    <ligand>
        <name>Zn(2+)</name>
        <dbReference type="ChEBI" id="CHEBI:29105"/>
        <label>1</label>
    </ligand>
</feature>
<evidence type="ECO:0000256" key="10">
    <source>
        <dbReference type="ARBA" id="ARBA00022833"/>
    </source>
</evidence>
<dbReference type="CDD" id="cd04278">
    <property type="entry name" value="ZnMc_MMP"/>
    <property type="match status" value="1"/>
</dbReference>
<feature type="binding site" evidence="17">
    <location>
        <position position="124"/>
    </location>
    <ligand>
        <name>Ca(2+)</name>
        <dbReference type="ChEBI" id="CHEBI:29108"/>
        <label>2</label>
    </ligand>
</feature>
<dbReference type="InterPro" id="IPR006026">
    <property type="entry name" value="Peptidase_Metallo"/>
</dbReference>
<name>A0A7K6BDC5_UPUEP</name>
<evidence type="ECO:0000256" key="1">
    <source>
        <dbReference type="ARBA" id="ARBA00004498"/>
    </source>
</evidence>
<dbReference type="GO" id="GO:0030574">
    <property type="term" value="P:collagen catabolic process"/>
    <property type="evidence" value="ECO:0007669"/>
    <property type="project" value="TreeGrafter"/>
</dbReference>
<feature type="binding site" evidence="17">
    <location>
        <position position="324"/>
    </location>
    <ligand>
        <name>Ca(2+)</name>
        <dbReference type="ChEBI" id="CHEBI:29108"/>
        <label>4</label>
    </ligand>
</feature>
<feature type="binding site" evidence="17">
    <location>
        <position position="90"/>
    </location>
    <ligand>
        <name>Ca(2+)</name>
        <dbReference type="ChEBI" id="CHEBI:29108"/>
        <label>1</label>
    </ligand>
</feature>
<feature type="domain" description="Peptidase metallopeptidase" evidence="22">
    <location>
        <begin position="71"/>
        <end position="232"/>
    </location>
</feature>
<proteinExistence type="inferred from homology"/>
<dbReference type="GO" id="GO:0004222">
    <property type="term" value="F:metalloendopeptidase activity"/>
    <property type="evidence" value="ECO:0007669"/>
    <property type="project" value="InterPro"/>
</dbReference>
<organism evidence="23 24">
    <name type="scientific">Upupa epops</name>
    <name type="common">Eurasian hoopoe</name>
    <dbReference type="NCBI Taxonomy" id="57439"/>
    <lineage>
        <taxon>Eukaryota</taxon>
        <taxon>Metazoa</taxon>
        <taxon>Chordata</taxon>
        <taxon>Craniata</taxon>
        <taxon>Vertebrata</taxon>
        <taxon>Euteleostomi</taxon>
        <taxon>Archelosauria</taxon>
        <taxon>Archosauria</taxon>
        <taxon>Dinosauria</taxon>
        <taxon>Saurischia</taxon>
        <taxon>Theropoda</taxon>
        <taxon>Coelurosauria</taxon>
        <taxon>Aves</taxon>
        <taxon>Neognathae</taxon>
        <taxon>Neoaves</taxon>
        <taxon>Telluraves</taxon>
        <taxon>Coraciimorphae</taxon>
        <taxon>Bucerotiformes</taxon>
        <taxon>Upupidae</taxon>
        <taxon>Upupa</taxon>
    </lineage>
</organism>
<feature type="binding site" evidence="17">
    <location>
        <position position="164"/>
    </location>
    <ligand>
        <name>Ca(2+)</name>
        <dbReference type="ChEBI" id="CHEBI:29108"/>
        <label>3</label>
    </ligand>
</feature>
<evidence type="ECO:0000256" key="21">
    <source>
        <dbReference type="SAM" id="MobiDB-lite"/>
    </source>
</evidence>
<dbReference type="InterPro" id="IPR002477">
    <property type="entry name" value="Peptidoglycan-bd-like"/>
</dbReference>
<keyword evidence="12" id="KW-0482">Metalloprotease</keyword>
<evidence type="ECO:0000256" key="14">
    <source>
        <dbReference type="ARBA" id="ARBA00023157"/>
    </source>
</evidence>
<dbReference type="PRINTS" id="PR00138">
    <property type="entry name" value="MATRIXIN"/>
</dbReference>
<feature type="binding site" evidence="16">
    <location>
        <position position="190"/>
    </location>
    <ligand>
        <name>Zn(2+)</name>
        <dbReference type="ChEBI" id="CHEBI:29105"/>
        <label>2</label>
        <note>catalytic</note>
    </ligand>
</feature>
<feature type="disulfide bond" evidence="18">
    <location>
        <begin position="273"/>
        <end position="460"/>
    </location>
</feature>
<dbReference type="InterPro" id="IPR036365">
    <property type="entry name" value="PGBD-like_sf"/>
</dbReference>
<evidence type="ECO:0000256" key="13">
    <source>
        <dbReference type="ARBA" id="ARBA00023145"/>
    </source>
</evidence>
<dbReference type="GO" id="GO:0008270">
    <property type="term" value="F:zinc ion binding"/>
    <property type="evidence" value="ECO:0007669"/>
    <property type="project" value="InterPro"/>
</dbReference>
<keyword evidence="6 16" id="KW-0479">Metal-binding</keyword>
<feature type="binding site" evidence="16">
    <location>
        <position position="186"/>
    </location>
    <ligand>
        <name>Zn(2+)</name>
        <dbReference type="ChEBI" id="CHEBI:29105"/>
        <label>2</label>
        <note>catalytic</note>
    </ligand>
</feature>
<feature type="binding site" evidence="17">
    <location>
        <position position="136"/>
    </location>
    <ligand>
        <name>Zn(2+)</name>
        <dbReference type="ChEBI" id="CHEBI:29105"/>
        <label>1</label>
    </ligand>
</feature>
<dbReference type="SMART" id="SM00120">
    <property type="entry name" value="HX"/>
    <property type="match status" value="4"/>
</dbReference>
<evidence type="ECO:0000256" key="7">
    <source>
        <dbReference type="ARBA" id="ARBA00022729"/>
    </source>
</evidence>
<evidence type="ECO:0000256" key="3">
    <source>
        <dbReference type="ARBA" id="ARBA00022525"/>
    </source>
</evidence>
<feature type="binding site" description="in inhibited form" evidence="17">
    <location>
        <position position="58"/>
    </location>
    <ligand>
        <name>Zn(2+)</name>
        <dbReference type="ChEBI" id="CHEBI:29105"/>
        <label>2</label>
        <note>catalytic</note>
    </ligand>
</feature>
<evidence type="ECO:0000256" key="12">
    <source>
        <dbReference type="ARBA" id="ARBA00023049"/>
    </source>
</evidence>
<keyword evidence="5" id="KW-0645">Protease</keyword>
<feature type="binding site" evidence="17">
    <location>
        <position position="160"/>
    </location>
    <ligand>
        <name>Ca(2+)</name>
        <dbReference type="ChEBI" id="CHEBI:29108"/>
        <label>2</label>
    </ligand>
</feature>
<accession>A0A7K6BDC5</accession>
<evidence type="ECO:0000256" key="16">
    <source>
        <dbReference type="PIRSR" id="PIRSR001191-2"/>
    </source>
</evidence>
<protein>
    <submittedName>
        <fullName evidence="23">MMP3 protein</fullName>
    </submittedName>
</protein>
<comment type="similarity">
    <text evidence="2">Belongs to the peptidase M10A family.</text>
</comment>
<evidence type="ECO:0000256" key="8">
    <source>
        <dbReference type="ARBA" id="ARBA00022737"/>
    </source>
</evidence>
<dbReference type="GO" id="GO:0006508">
    <property type="term" value="P:proteolysis"/>
    <property type="evidence" value="ECO:0007669"/>
    <property type="project" value="UniProtKB-KW"/>
</dbReference>
<dbReference type="InterPro" id="IPR021190">
    <property type="entry name" value="Pept_M10A"/>
</dbReference>
<dbReference type="GO" id="GO:0030198">
    <property type="term" value="P:extracellular matrix organization"/>
    <property type="evidence" value="ECO:0007669"/>
    <property type="project" value="TreeGrafter"/>
</dbReference>
<dbReference type="GO" id="GO:0031012">
    <property type="term" value="C:extracellular matrix"/>
    <property type="evidence" value="ECO:0007669"/>
    <property type="project" value="InterPro"/>
</dbReference>
<keyword evidence="3" id="KW-0964">Secreted</keyword>
<dbReference type="SMART" id="SM00235">
    <property type="entry name" value="ZnMc"/>
    <property type="match status" value="1"/>
</dbReference>
<dbReference type="EMBL" id="VZRI01012238">
    <property type="protein sequence ID" value="NWV00015.1"/>
    <property type="molecule type" value="Genomic_DNA"/>
</dbReference>
<evidence type="ECO:0000256" key="19">
    <source>
        <dbReference type="PIRSR" id="PIRSR621190-5"/>
    </source>
</evidence>